<gene>
    <name evidence="1" type="ORF">KPL71_016892</name>
</gene>
<proteinExistence type="predicted"/>
<reference evidence="2" key="1">
    <citation type="journal article" date="2023" name="Hortic. Res.">
        <title>A chromosome-level phased genome enabling allele-level studies in sweet orange: a case study on citrus Huanglongbing tolerance.</title>
        <authorList>
            <person name="Wu B."/>
            <person name="Yu Q."/>
            <person name="Deng Z."/>
            <person name="Duan Y."/>
            <person name="Luo F."/>
            <person name="Gmitter F. Jr."/>
        </authorList>
    </citation>
    <scope>NUCLEOTIDE SEQUENCE [LARGE SCALE GENOMIC DNA]</scope>
    <source>
        <strain evidence="2">cv. Valencia</strain>
    </source>
</reference>
<protein>
    <submittedName>
        <fullName evidence="1">Uncharacterized protein</fullName>
    </submittedName>
</protein>
<dbReference type="EMBL" id="CM039174">
    <property type="protein sequence ID" value="KAH9759080.1"/>
    <property type="molecule type" value="Genomic_DNA"/>
</dbReference>
<name>A0ACB8KXB1_CITSI</name>
<keyword evidence="2" id="KW-1185">Reference proteome</keyword>
<evidence type="ECO:0000313" key="1">
    <source>
        <dbReference type="EMBL" id="KAH9759080.1"/>
    </source>
</evidence>
<evidence type="ECO:0000313" key="2">
    <source>
        <dbReference type="Proteomes" id="UP000829398"/>
    </source>
</evidence>
<sequence length="149" mass="16922">MPDSLIGNVSHTRMDFRWFCLGNCAAILSSLATPEQAAAIMDLIKSRWEELVGKMPLRIFYPPIESHEWRIVTGCDPNNTKWSHRDGGSWPACINTGRPQIARRAAELAESRMSKDHWPESTTESMVVMLGSRLVNFRLGPLLVSWWPK</sequence>
<organism evidence="1 2">
    <name type="scientific">Citrus sinensis</name>
    <name type="common">Sweet orange</name>
    <name type="synonym">Citrus aurantium var. sinensis</name>
    <dbReference type="NCBI Taxonomy" id="2711"/>
    <lineage>
        <taxon>Eukaryota</taxon>
        <taxon>Viridiplantae</taxon>
        <taxon>Streptophyta</taxon>
        <taxon>Embryophyta</taxon>
        <taxon>Tracheophyta</taxon>
        <taxon>Spermatophyta</taxon>
        <taxon>Magnoliopsida</taxon>
        <taxon>eudicotyledons</taxon>
        <taxon>Gunneridae</taxon>
        <taxon>Pentapetalae</taxon>
        <taxon>rosids</taxon>
        <taxon>malvids</taxon>
        <taxon>Sapindales</taxon>
        <taxon>Rutaceae</taxon>
        <taxon>Aurantioideae</taxon>
        <taxon>Citrus</taxon>
    </lineage>
</organism>
<comment type="caution">
    <text evidence="1">The sequence shown here is derived from an EMBL/GenBank/DDBJ whole genome shotgun (WGS) entry which is preliminary data.</text>
</comment>
<dbReference type="Proteomes" id="UP000829398">
    <property type="component" value="Chromosome 5"/>
</dbReference>
<accession>A0ACB8KXB1</accession>